<proteinExistence type="predicted"/>
<sequence length="103" mass="10665">MQNMWALGARPGWGDAYTEALAKEAPGDPAAYVATAGADPDVITDQMITEGVAAVLEHTSTATLSGVAEIEAVKVAAVEEITTLKSEVIALTRPPDPSQVETN</sequence>
<dbReference type="KEGG" id="lvi:G7068_03260"/>
<reference evidence="1 2" key="1">
    <citation type="submission" date="2020-03" db="EMBL/GenBank/DDBJ databases">
        <title>Leucobacter sp. nov., isolated from beetles.</title>
        <authorList>
            <person name="Hyun D.-W."/>
            <person name="Bae J.-W."/>
        </authorList>
    </citation>
    <scope>NUCLEOTIDE SEQUENCE [LARGE SCALE GENOMIC DNA]</scope>
    <source>
        <strain evidence="1 2">HDW9C</strain>
    </source>
</reference>
<dbReference type="AlphaFoldDB" id="A0A6G7XCP8"/>
<name>A0A6G7XCP8_9MICO</name>
<gene>
    <name evidence="1" type="ORF">G7068_03260</name>
</gene>
<dbReference type="RefSeq" id="WP_166288805.1">
    <property type="nucleotide sequence ID" value="NZ_CP049863.1"/>
</dbReference>
<evidence type="ECO:0000313" key="1">
    <source>
        <dbReference type="EMBL" id="QIK62333.1"/>
    </source>
</evidence>
<evidence type="ECO:0000313" key="2">
    <source>
        <dbReference type="Proteomes" id="UP000502677"/>
    </source>
</evidence>
<dbReference type="EMBL" id="CP049863">
    <property type="protein sequence ID" value="QIK62333.1"/>
    <property type="molecule type" value="Genomic_DNA"/>
</dbReference>
<organism evidence="1 2">
    <name type="scientific">Leucobacter viscericola</name>
    <dbReference type="NCBI Taxonomy" id="2714935"/>
    <lineage>
        <taxon>Bacteria</taxon>
        <taxon>Bacillati</taxon>
        <taxon>Actinomycetota</taxon>
        <taxon>Actinomycetes</taxon>
        <taxon>Micrococcales</taxon>
        <taxon>Microbacteriaceae</taxon>
        <taxon>Leucobacter</taxon>
    </lineage>
</organism>
<dbReference type="Proteomes" id="UP000502677">
    <property type="component" value="Chromosome"/>
</dbReference>
<protein>
    <submittedName>
        <fullName evidence="1">Uncharacterized protein</fullName>
    </submittedName>
</protein>
<accession>A0A6G7XCP8</accession>
<keyword evidence="2" id="KW-1185">Reference proteome</keyword>